<dbReference type="KEGG" id="gso:PH603_13105"/>
<dbReference type="EMBL" id="CP116805">
    <property type="protein sequence ID" value="WCL53476.1"/>
    <property type="molecule type" value="Genomic_DNA"/>
</dbReference>
<sequence>MVDIVALNNIDHHDLKVCGDRGAVFGDNVNQALVFPNEFRELQREYPILFRKDQNNEYLAVALLGLDKDENVFLRGSSWDARYIPAVHARGPFSIGVRSGVEGVDANFDAEVNIDLDNPSVGREKGYQLFQPHGGQSPYLEYIVGVLSILKDGISLSKAFFSALEKLDLIEPVTFEVKIDETRQYSIPGIYSISGEKFERLGAEALADLHSSGILAYCYWVLASLNNVSLIVERKRVGQSA</sequence>
<evidence type="ECO:0000313" key="2">
    <source>
        <dbReference type="Proteomes" id="UP001217500"/>
    </source>
</evidence>
<keyword evidence="2" id="KW-1185">Reference proteome</keyword>
<accession>A0AAF0BLS6</accession>
<gene>
    <name evidence="1" type="ORF">PH603_13105</name>
</gene>
<protein>
    <submittedName>
        <fullName evidence="1">SapC family protein</fullName>
    </submittedName>
</protein>
<dbReference type="Pfam" id="PF07277">
    <property type="entry name" value="SapC"/>
    <property type="match status" value="1"/>
</dbReference>
<organism evidence="1 2">
    <name type="scientific">Gimibacter soli</name>
    <dbReference type="NCBI Taxonomy" id="3024400"/>
    <lineage>
        <taxon>Bacteria</taxon>
        <taxon>Pseudomonadati</taxon>
        <taxon>Pseudomonadota</taxon>
        <taxon>Alphaproteobacteria</taxon>
        <taxon>Kordiimonadales</taxon>
        <taxon>Temperatibacteraceae</taxon>
        <taxon>Gimibacter</taxon>
    </lineage>
</organism>
<name>A0AAF0BLS6_9PROT</name>
<reference evidence="1" key="1">
    <citation type="submission" date="2023-01" db="EMBL/GenBank/DDBJ databases">
        <title>The genome sequence of Kordiimonadaceae bacterium 6D33.</title>
        <authorList>
            <person name="Liu Y."/>
        </authorList>
    </citation>
    <scope>NUCLEOTIDE SEQUENCE</scope>
    <source>
        <strain evidence="1">6D33</strain>
    </source>
</reference>
<dbReference type="RefSeq" id="WP_289502988.1">
    <property type="nucleotide sequence ID" value="NZ_CP116805.1"/>
</dbReference>
<dbReference type="InterPro" id="IPR010836">
    <property type="entry name" value="SapC"/>
</dbReference>
<dbReference type="AlphaFoldDB" id="A0AAF0BLS6"/>
<proteinExistence type="predicted"/>
<evidence type="ECO:0000313" key="1">
    <source>
        <dbReference type="EMBL" id="WCL53476.1"/>
    </source>
</evidence>
<dbReference type="Proteomes" id="UP001217500">
    <property type="component" value="Chromosome"/>
</dbReference>